<keyword evidence="4" id="KW-1185">Reference proteome</keyword>
<feature type="chain" id="PRO_5007858500" description="Secreted protein" evidence="2">
    <location>
        <begin position="17"/>
        <end position="84"/>
    </location>
</feature>
<name>A0A165H3J1_XYLHT</name>
<dbReference type="GeneID" id="28894302"/>
<dbReference type="Proteomes" id="UP000076632">
    <property type="component" value="Unassembled WGS sequence"/>
</dbReference>
<feature type="region of interest" description="Disordered" evidence="1">
    <location>
        <begin position="38"/>
        <end position="84"/>
    </location>
</feature>
<dbReference type="InParanoid" id="A0A165H3J1"/>
<keyword evidence="2" id="KW-0732">Signal</keyword>
<organism evidence="3 4">
    <name type="scientific">Xylona heveae (strain CBS 132557 / TC161)</name>
    <dbReference type="NCBI Taxonomy" id="1328760"/>
    <lineage>
        <taxon>Eukaryota</taxon>
        <taxon>Fungi</taxon>
        <taxon>Dikarya</taxon>
        <taxon>Ascomycota</taxon>
        <taxon>Pezizomycotina</taxon>
        <taxon>Xylonomycetes</taxon>
        <taxon>Xylonales</taxon>
        <taxon>Xylonaceae</taxon>
        <taxon>Xylona</taxon>
    </lineage>
</organism>
<evidence type="ECO:0000313" key="3">
    <source>
        <dbReference type="EMBL" id="KZF22934.1"/>
    </source>
</evidence>
<reference evidence="3 4" key="1">
    <citation type="journal article" date="2016" name="Fungal Biol.">
        <title>The genome of Xylona heveae provides a window into fungal endophytism.</title>
        <authorList>
            <person name="Gazis R."/>
            <person name="Kuo A."/>
            <person name="Riley R."/>
            <person name="LaButti K."/>
            <person name="Lipzen A."/>
            <person name="Lin J."/>
            <person name="Amirebrahimi M."/>
            <person name="Hesse C.N."/>
            <person name="Spatafora J.W."/>
            <person name="Henrissat B."/>
            <person name="Hainaut M."/>
            <person name="Grigoriev I.V."/>
            <person name="Hibbett D.S."/>
        </authorList>
    </citation>
    <scope>NUCLEOTIDE SEQUENCE [LARGE SCALE GENOMIC DNA]</scope>
    <source>
        <strain evidence="3 4">TC161</strain>
    </source>
</reference>
<proteinExistence type="predicted"/>
<feature type="signal peptide" evidence="2">
    <location>
        <begin position="1"/>
        <end position="16"/>
    </location>
</feature>
<protein>
    <recommendedName>
        <fullName evidence="5">Secreted protein</fullName>
    </recommendedName>
</protein>
<dbReference type="AlphaFoldDB" id="A0A165H3J1"/>
<accession>A0A165H3J1</accession>
<dbReference type="RefSeq" id="XP_018188489.1">
    <property type="nucleotide sequence ID" value="XM_018329165.1"/>
</dbReference>
<evidence type="ECO:0000256" key="2">
    <source>
        <dbReference type="SAM" id="SignalP"/>
    </source>
</evidence>
<evidence type="ECO:0000313" key="4">
    <source>
        <dbReference type="Proteomes" id="UP000076632"/>
    </source>
</evidence>
<evidence type="ECO:0008006" key="5">
    <source>
        <dbReference type="Google" id="ProtNLM"/>
    </source>
</evidence>
<evidence type="ECO:0000256" key="1">
    <source>
        <dbReference type="SAM" id="MobiDB-lite"/>
    </source>
</evidence>
<dbReference type="EMBL" id="KV407458">
    <property type="protein sequence ID" value="KZF22934.1"/>
    <property type="molecule type" value="Genomic_DNA"/>
</dbReference>
<gene>
    <name evidence="3" type="ORF">L228DRAFT_139819</name>
</gene>
<sequence>MLCLSFSCFLLSLCISSLPERYCFRNVEIEYAKVEQMRLSKKKDKRDKESEHLDPSMYQSRAIDANQHRRTHDGVPSRRVIRKE</sequence>